<sequence>LLNAQHWSRLPISDADNVGETIGLIEAEDPDGDQLWWTITAGNLNSTFAIRCDAGELVLARPLEYVDFNLTEFHLEFSVSDGIDEATGK</sequence>
<dbReference type="GO" id="GO:0016020">
    <property type="term" value="C:membrane"/>
    <property type="evidence" value="ECO:0007669"/>
    <property type="project" value="InterPro"/>
</dbReference>
<reference evidence="1" key="1">
    <citation type="submission" date="2017-02" db="UniProtKB">
        <authorList>
            <consortium name="WormBaseParasite"/>
        </authorList>
    </citation>
    <scope>IDENTIFICATION</scope>
</reference>
<dbReference type="AlphaFoldDB" id="A0A0M3JKP0"/>
<evidence type="ECO:0000313" key="1">
    <source>
        <dbReference type="WBParaSite" id="ASIM_0000821601-mRNA-1"/>
    </source>
</evidence>
<dbReference type="WBParaSite" id="ASIM_0000821601-mRNA-1">
    <property type="protein sequence ID" value="ASIM_0000821601-mRNA-1"/>
    <property type="gene ID" value="ASIM_0000821601"/>
</dbReference>
<accession>A0A0M3JKP0</accession>
<dbReference type="SUPFAM" id="SSF49313">
    <property type="entry name" value="Cadherin-like"/>
    <property type="match status" value="1"/>
</dbReference>
<name>A0A0M3JKP0_ANISI</name>
<protein>
    <submittedName>
        <fullName evidence="1">Protocadherin-16 (inferred by orthology to a human protein)</fullName>
    </submittedName>
</protein>
<dbReference type="InterPro" id="IPR015919">
    <property type="entry name" value="Cadherin-like_sf"/>
</dbReference>
<organism evidence="1">
    <name type="scientific">Anisakis simplex</name>
    <name type="common">Herring worm</name>
    <dbReference type="NCBI Taxonomy" id="6269"/>
    <lineage>
        <taxon>Eukaryota</taxon>
        <taxon>Metazoa</taxon>
        <taxon>Ecdysozoa</taxon>
        <taxon>Nematoda</taxon>
        <taxon>Chromadorea</taxon>
        <taxon>Rhabditida</taxon>
        <taxon>Spirurina</taxon>
        <taxon>Ascaridomorpha</taxon>
        <taxon>Ascaridoidea</taxon>
        <taxon>Anisakidae</taxon>
        <taxon>Anisakis</taxon>
        <taxon>Anisakis simplex complex</taxon>
    </lineage>
</organism>
<dbReference type="GO" id="GO:0005509">
    <property type="term" value="F:calcium ion binding"/>
    <property type="evidence" value="ECO:0007669"/>
    <property type="project" value="InterPro"/>
</dbReference>
<proteinExistence type="predicted"/>
<dbReference type="CDD" id="cd11304">
    <property type="entry name" value="Cadherin_repeat"/>
    <property type="match status" value="1"/>
</dbReference>
<dbReference type="Gene3D" id="2.60.40.60">
    <property type="entry name" value="Cadherins"/>
    <property type="match status" value="1"/>
</dbReference>